<proteinExistence type="predicted"/>
<evidence type="ECO:0000313" key="2">
    <source>
        <dbReference type="EMBL" id="HAU2396916.1"/>
    </source>
</evidence>
<gene>
    <name evidence="2" type="ORF">JBK99_11340</name>
</gene>
<comment type="caution">
    <text evidence="2">The sequence shown here is derived from an EMBL/GenBank/DDBJ whole genome shotgun (WGS) entry which is preliminary data.</text>
</comment>
<dbReference type="RefSeq" id="WP_136630536.1">
    <property type="nucleotide sequence ID" value="NZ_QFKS01000007.1"/>
</dbReference>
<dbReference type="AlphaFoldDB" id="A0AAN5Q495"/>
<dbReference type="Proteomes" id="UP000863577">
    <property type="component" value="Unassembled WGS sequence"/>
</dbReference>
<evidence type="ECO:0000256" key="1">
    <source>
        <dbReference type="SAM" id="Phobius"/>
    </source>
</evidence>
<keyword evidence="1" id="KW-1133">Transmembrane helix</keyword>
<accession>A0AAN5Q495</accession>
<feature type="transmembrane region" description="Helical" evidence="1">
    <location>
        <begin position="20"/>
        <end position="40"/>
    </location>
</feature>
<dbReference type="EMBL" id="DACWOD010000008">
    <property type="protein sequence ID" value="HAU2396916.1"/>
    <property type="molecule type" value="Genomic_DNA"/>
</dbReference>
<reference evidence="2" key="1">
    <citation type="journal article" date="2018" name="Genome Biol.">
        <title>SKESA: strategic k-mer extension for scrupulous assemblies.</title>
        <authorList>
            <person name="Souvorov A."/>
            <person name="Agarwala R."/>
            <person name="Lipman D.J."/>
        </authorList>
    </citation>
    <scope>NUCLEOTIDE SEQUENCE</scope>
    <source>
        <strain evidence="2">CL18-200174</strain>
    </source>
</reference>
<reference evidence="2" key="2">
    <citation type="submission" date="2019-09" db="EMBL/GenBank/DDBJ databases">
        <authorList>
            <consortium name="NCBI Pathogen Detection Project"/>
        </authorList>
    </citation>
    <scope>NUCLEOTIDE SEQUENCE</scope>
    <source>
        <strain evidence="2">CL18-200174</strain>
    </source>
</reference>
<dbReference type="NCBIfam" id="NF045477">
    <property type="entry name" value="LPO_1073_dom"/>
    <property type="match status" value="1"/>
</dbReference>
<organism evidence="2 3">
    <name type="scientific">Legionella pneumophila</name>
    <dbReference type="NCBI Taxonomy" id="446"/>
    <lineage>
        <taxon>Bacteria</taxon>
        <taxon>Pseudomonadati</taxon>
        <taxon>Pseudomonadota</taxon>
        <taxon>Gammaproteobacteria</taxon>
        <taxon>Legionellales</taxon>
        <taxon>Legionellaceae</taxon>
        <taxon>Legionella</taxon>
    </lineage>
</organism>
<name>A0AAN5Q495_LEGPN</name>
<keyword evidence="1" id="KW-0472">Membrane</keyword>
<dbReference type="InterPro" id="IPR053773">
    <property type="entry name" value="Vpar_1526-like"/>
</dbReference>
<keyword evidence="1" id="KW-0812">Transmembrane</keyword>
<sequence>MVPINNNLCELDEVIDFLEAHYKLIVGIAVPIIVAIIGIFKARSWIKKNNAIKGTNNIQQISEGNINSKDSFNTVNQNGAAVQIVGHNNQITAFDLNAIQTLAKSFQQTMYPYAERAFEKFNLNSQSFLANLNTQLEQLPSSALDKFSEADVQMALYKAMQGAGRTNSIEVHKVLSQLIADRVQKPKCSITELAINESIEIAAKLDVNLIKMLAFSFIFSRTKYTLLLDEPSLFQKLCIVANEFKELEVTTSRFEYLEAISCGKILQFTSNDLLTIISKSYPQLFIKMVTSEQLKEISLPINVQDICFIKKNNDTYLLNPHMGLYLFENAPVRVGDVPFVIEDNEVKDQLKNFLNNNRISNEEIKKRLETISSFENILNTWDNYQFSRFSLTAVGIAIGRAYLEQKNLGNYDINIWIN</sequence>
<evidence type="ECO:0000313" key="3">
    <source>
        <dbReference type="Proteomes" id="UP000863577"/>
    </source>
</evidence>
<protein>
    <submittedName>
        <fullName evidence="2">Uncharacterized protein</fullName>
    </submittedName>
</protein>